<evidence type="ECO:0000256" key="5">
    <source>
        <dbReference type="SAM" id="Phobius"/>
    </source>
</evidence>
<dbReference type="RefSeq" id="WP_285972976.1">
    <property type="nucleotide sequence ID" value="NZ_CP127294.1"/>
</dbReference>
<feature type="transmembrane region" description="Helical" evidence="5">
    <location>
        <begin position="145"/>
        <end position="165"/>
    </location>
</feature>
<dbReference type="Proteomes" id="UP001236014">
    <property type="component" value="Chromosome"/>
</dbReference>
<gene>
    <name evidence="6" type="ORF">QRX50_17375</name>
</gene>
<sequence>MAEELAKPSITRTLAENLWFPVVLFLGFAVVYLAAFHRPQPHEVPVAVADPAAAIRVQSQLDKVSPDGFHVVAVPDAQAAREAVLDRTTSGAFAPDSTHPVLYVAKANGFTLQSLLTQTFTPLANGKLTVVDLAPTVAGDPLGNGLFYLLTAWSLPSYFIVMMLLRAVGLSRRARMLTFVGWAAFLSVAGFLIAHAMDVIPGDPVAIPLAFLASLVVSLVSQGLVPIFKQFFPGVAVTLFVIFSSASSGGIIPPQMQPALFRALHPILPMGNLNDALRGVFYFHGTGVAGHVLVLCAWLALGIALNAGHALRVRRQSTTETQPPVEDPVLEMPRPTALPTHGHRFGELVPMLIGTVRSTTGERVGGAILTVTDGKGRQLVRTTADAEGAFAVGGLPEQFVDLVVTAPGRQPTARRTFFREGVFRREDFVLAPEPALTPSSHRPQ</sequence>
<keyword evidence="7" id="KW-1185">Reference proteome</keyword>
<evidence type="ECO:0000256" key="4">
    <source>
        <dbReference type="ARBA" id="ARBA00023136"/>
    </source>
</evidence>
<comment type="subcellular location">
    <subcellularLocation>
        <location evidence="1">Membrane</location>
        <topology evidence="1">Multi-pass membrane protein</topology>
    </subcellularLocation>
</comment>
<reference evidence="6 7" key="1">
    <citation type="submission" date="2023-06" db="EMBL/GenBank/DDBJ databases">
        <authorList>
            <person name="Oyuntsetseg B."/>
            <person name="Kim S.B."/>
        </authorList>
    </citation>
    <scope>NUCLEOTIDE SEQUENCE [LARGE SCALE GENOMIC DNA]</scope>
    <source>
        <strain evidence="6 7">2-15</strain>
    </source>
</reference>
<evidence type="ECO:0000256" key="1">
    <source>
        <dbReference type="ARBA" id="ARBA00004141"/>
    </source>
</evidence>
<keyword evidence="4 5" id="KW-0472">Membrane</keyword>
<organism evidence="6 7">
    <name type="scientific">Amycolatopsis carbonis</name>
    <dbReference type="NCBI Taxonomy" id="715471"/>
    <lineage>
        <taxon>Bacteria</taxon>
        <taxon>Bacillati</taxon>
        <taxon>Actinomycetota</taxon>
        <taxon>Actinomycetes</taxon>
        <taxon>Pseudonocardiales</taxon>
        <taxon>Pseudonocardiaceae</taxon>
        <taxon>Amycolatopsis</taxon>
    </lineage>
</organism>
<proteinExistence type="predicted"/>
<dbReference type="Pfam" id="PF13620">
    <property type="entry name" value="CarboxypepD_reg"/>
    <property type="match status" value="1"/>
</dbReference>
<evidence type="ECO:0000313" key="7">
    <source>
        <dbReference type="Proteomes" id="UP001236014"/>
    </source>
</evidence>
<dbReference type="KEGG" id="acab:QRX50_17375"/>
<dbReference type="PANTHER" id="PTHR43077:SF10">
    <property type="entry name" value="TRANSPORT PERMEASE PROTEIN"/>
    <property type="match status" value="1"/>
</dbReference>
<dbReference type="PANTHER" id="PTHR43077">
    <property type="entry name" value="TRANSPORT PERMEASE YVFS-RELATED"/>
    <property type="match status" value="1"/>
</dbReference>
<evidence type="ECO:0000313" key="6">
    <source>
        <dbReference type="EMBL" id="WIX82406.1"/>
    </source>
</evidence>
<accession>A0A9Y2MXK3</accession>
<dbReference type="EMBL" id="CP127294">
    <property type="protein sequence ID" value="WIX82406.1"/>
    <property type="molecule type" value="Genomic_DNA"/>
</dbReference>
<keyword evidence="3 5" id="KW-1133">Transmembrane helix</keyword>
<feature type="transmembrane region" description="Helical" evidence="5">
    <location>
        <begin position="232"/>
        <end position="252"/>
    </location>
</feature>
<evidence type="ECO:0000256" key="3">
    <source>
        <dbReference type="ARBA" id="ARBA00022989"/>
    </source>
</evidence>
<dbReference type="AlphaFoldDB" id="A0A9Y2MXK3"/>
<feature type="transmembrane region" description="Helical" evidence="5">
    <location>
        <begin position="18"/>
        <end position="36"/>
    </location>
</feature>
<feature type="transmembrane region" description="Helical" evidence="5">
    <location>
        <begin position="281"/>
        <end position="305"/>
    </location>
</feature>
<dbReference type="InterPro" id="IPR008969">
    <property type="entry name" value="CarboxyPept-like_regulatory"/>
</dbReference>
<dbReference type="SUPFAM" id="SSF49464">
    <property type="entry name" value="Carboxypeptidase regulatory domain-like"/>
    <property type="match status" value="1"/>
</dbReference>
<name>A0A9Y2MXK3_9PSEU</name>
<feature type="transmembrane region" description="Helical" evidence="5">
    <location>
        <begin position="206"/>
        <end position="225"/>
    </location>
</feature>
<keyword evidence="2 5" id="KW-0812">Transmembrane</keyword>
<feature type="transmembrane region" description="Helical" evidence="5">
    <location>
        <begin position="177"/>
        <end position="194"/>
    </location>
</feature>
<dbReference type="GO" id="GO:0016020">
    <property type="term" value="C:membrane"/>
    <property type="evidence" value="ECO:0007669"/>
    <property type="project" value="UniProtKB-SubCell"/>
</dbReference>
<evidence type="ECO:0000256" key="2">
    <source>
        <dbReference type="ARBA" id="ARBA00022692"/>
    </source>
</evidence>
<dbReference type="InterPro" id="IPR051328">
    <property type="entry name" value="T7SS_ABC-Transporter"/>
</dbReference>
<protein>
    <submittedName>
        <fullName evidence="6">Carboxypeptidase regulatory-like domain-containing protein</fullName>
    </submittedName>
</protein>